<dbReference type="InterPro" id="IPR029035">
    <property type="entry name" value="DHS-like_NAD/FAD-binding_dom"/>
</dbReference>
<dbReference type="Pfam" id="PF13289">
    <property type="entry name" value="SIR2_2"/>
    <property type="match status" value="1"/>
</dbReference>
<reference evidence="1" key="1">
    <citation type="submission" date="2018-04" db="EMBL/GenBank/DDBJ databases">
        <title>Genomes of Endosymbiotic and Endophytic Bradyrhizobium Publication status.</title>
        <authorList>
            <person name="Guha S."/>
            <person name="Jorrin B."/>
            <person name="Sarkar M."/>
            <person name="Poole P.S."/>
            <person name="DasGupta M."/>
        </authorList>
    </citation>
    <scope>NUCLEOTIDE SEQUENCE</scope>
    <source>
        <strain evidence="1">WBOS16</strain>
    </source>
</reference>
<dbReference type="Proteomes" id="UP001058872">
    <property type="component" value="Chromosome"/>
</dbReference>
<name>A0AAE9SP34_9BRAD</name>
<gene>
    <name evidence="1" type="ORF">DCM83_08585</name>
</gene>
<accession>A0AAE9SP34</accession>
<dbReference type="AlphaFoldDB" id="A0AAE9SP34"/>
<dbReference type="EMBL" id="CP028989">
    <property type="protein sequence ID" value="UUO65265.1"/>
    <property type="molecule type" value="Genomic_DNA"/>
</dbReference>
<evidence type="ECO:0008006" key="3">
    <source>
        <dbReference type="Google" id="ProtNLM"/>
    </source>
</evidence>
<organism evidence="1 2">
    <name type="scientific">Bradyrhizobium betae</name>
    <dbReference type="NCBI Taxonomy" id="244734"/>
    <lineage>
        <taxon>Bacteria</taxon>
        <taxon>Pseudomonadati</taxon>
        <taxon>Pseudomonadota</taxon>
        <taxon>Alphaproteobacteria</taxon>
        <taxon>Hyphomicrobiales</taxon>
        <taxon>Nitrobacteraceae</taxon>
        <taxon>Bradyrhizobium</taxon>
    </lineage>
</organism>
<evidence type="ECO:0000313" key="1">
    <source>
        <dbReference type="EMBL" id="UUO65265.1"/>
    </source>
</evidence>
<proteinExistence type="predicted"/>
<protein>
    <recommendedName>
        <fullName evidence="3">Deacetylase sirtuin-type domain-containing protein</fullName>
    </recommendedName>
</protein>
<sequence length="596" mass="66975">MSILSSDPITQLAFSMFESKGVYALLLGSGLSRAAGIPTGWEITLDLVRRVALAQGVKNQSDWATWYRKTYGAEPDYSAILAGLAASPAERRSILHSYIEPDEDDRAEGKKLPTAAHHAIAGLVRDGYVRVILTTNFDRLLENALREVGVEPTVVTSVDSLSGAEPLTHSPCYVLKLHGDYKDARILNTDEELGVYPPQYDALLDRILDEHGLIVCGWSGEWDDALRAALLRAPNRRYPTFWSIRGKVGSGAEPIISQRKAVTIPVADADSFFLKLAELVKTLAETRKQSPLTIDILVGSIKRYVARPEFRIRLDEVITQEVNKLFDRLDAKELSPQGVWSVEEFRRRLKLYEATTEPLAKAFGVLGRWGDDAELALIADTIRGVVARANKVGSGLNIWLDLRTYPAVLLMTAYGLGLARAERWKTLHDLFSLSMPRDERDPKRLVNSLFLWDWRGSDDNLWNNVEGFTTGNNRRKTPLSDHLFDVSFEWGTAFLGVPTDNALLFDRFEALGALVHLEENSERALKDQLENGDRKARMSVGRIGWRSEGRRSIEHELKSTPTRQQLLKAGFALGSEAYLDLFLENLSRVARWMEWR</sequence>
<evidence type="ECO:0000313" key="2">
    <source>
        <dbReference type="Proteomes" id="UP001058872"/>
    </source>
</evidence>
<dbReference type="RefSeq" id="WP_006022656.1">
    <property type="nucleotide sequence ID" value="NZ_CP028989.1"/>
</dbReference>
<dbReference type="Gene3D" id="3.40.50.1220">
    <property type="entry name" value="TPP-binding domain"/>
    <property type="match status" value="1"/>
</dbReference>
<dbReference type="SUPFAM" id="SSF52467">
    <property type="entry name" value="DHS-like NAD/FAD-binding domain"/>
    <property type="match status" value="1"/>
</dbReference>